<dbReference type="Pfam" id="PF04191">
    <property type="entry name" value="PEMT"/>
    <property type="match status" value="1"/>
</dbReference>
<dbReference type="RefSeq" id="WP_110461295.1">
    <property type="nucleotide sequence ID" value="NZ_QKMR01000005.1"/>
</dbReference>
<dbReference type="AlphaFoldDB" id="A0A318XRV9"/>
<dbReference type="GO" id="GO:0008168">
    <property type="term" value="F:methyltransferase activity"/>
    <property type="evidence" value="ECO:0007669"/>
    <property type="project" value="UniProtKB-KW"/>
</dbReference>
<feature type="transmembrane region" description="Helical" evidence="5">
    <location>
        <begin position="13"/>
        <end position="37"/>
    </location>
</feature>
<evidence type="ECO:0000256" key="1">
    <source>
        <dbReference type="ARBA" id="ARBA00004127"/>
    </source>
</evidence>
<organism evidence="6 7">
    <name type="scientific">Ruminiclostridium sufflavum DSM 19573</name>
    <dbReference type="NCBI Taxonomy" id="1121337"/>
    <lineage>
        <taxon>Bacteria</taxon>
        <taxon>Bacillati</taxon>
        <taxon>Bacillota</taxon>
        <taxon>Clostridia</taxon>
        <taxon>Eubacteriales</taxon>
        <taxon>Oscillospiraceae</taxon>
        <taxon>Ruminiclostridium</taxon>
    </lineage>
</organism>
<feature type="transmembrane region" description="Helical" evidence="5">
    <location>
        <begin position="155"/>
        <end position="175"/>
    </location>
</feature>
<dbReference type="InterPro" id="IPR007318">
    <property type="entry name" value="Phopholipid_MeTrfase"/>
</dbReference>
<reference evidence="6 7" key="1">
    <citation type="submission" date="2018-06" db="EMBL/GenBank/DDBJ databases">
        <title>Genomic Encyclopedia of Type Strains, Phase I: the one thousand microbial genomes (KMG-I) project.</title>
        <authorList>
            <person name="Kyrpides N."/>
        </authorList>
    </citation>
    <scope>NUCLEOTIDE SEQUENCE [LARGE SCALE GENOMIC DNA]</scope>
    <source>
        <strain evidence="6 7">DSM 19573</strain>
    </source>
</reference>
<evidence type="ECO:0000256" key="4">
    <source>
        <dbReference type="ARBA" id="ARBA00023136"/>
    </source>
</evidence>
<accession>A0A318XRV9</accession>
<comment type="caution">
    <text evidence="6">The sequence shown here is derived from an EMBL/GenBank/DDBJ whole genome shotgun (WGS) entry which is preliminary data.</text>
</comment>
<protein>
    <submittedName>
        <fullName evidence="6">Protein-S-isoprenylcysteine O-methyltransferase Ste14</fullName>
    </submittedName>
</protein>
<name>A0A318XRV9_9FIRM</name>
<dbReference type="PANTHER" id="PTHR43847:SF1">
    <property type="entry name" value="BLL3993 PROTEIN"/>
    <property type="match status" value="1"/>
</dbReference>
<dbReference type="Proteomes" id="UP000248132">
    <property type="component" value="Unassembled WGS sequence"/>
</dbReference>
<keyword evidence="4 5" id="KW-0472">Membrane</keyword>
<dbReference type="OrthoDB" id="272002at2"/>
<comment type="subcellular location">
    <subcellularLocation>
        <location evidence="1">Endomembrane system</location>
        <topology evidence="1">Multi-pass membrane protein</topology>
    </subcellularLocation>
</comment>
<dbReference type="GO" id="GO:0032259">
    <property type="term" value="P:methylation"/>
    <property type="evidence" value="ECO:0007669"/>
    <property type="project" value="UniProtKB-KW"/>
</dbReference>
<evidence type="ECO:0000256" key="3">
    <source>
        <dbReference type="ARBA" id="ARBA00022989"/>
    </source>
</evidence>
<evidence type="ECO:0000256" key="2">
    <source>
        <dbReference type="ARBA" id="ARBA00022692"/>
    </source>
</evidence>
<evidence type="ECO:0000256" key="5">
    <source>
        <dbReference type="SAM" id="Phobius"/>
    </source>
</evidence>
<gene>
    <name evidence="6" type="ORF">LY28_01240</name>
</gene>
<dbReference type="GO" id="GO:0012505">
    <property type="term" value="C:endomembrane system"/>
    <property type="evidence" value="ECO:0007669"/>
    <property type="project" value="UniProtKB-SubCell"/>
</dbReference>
<dbReference type="EMBL" id="QKMR01000005">
    <property type="protein sequence ID" value="PYG88876.1"/>
    <property type="molecule type" value="Genomic_DNA"/>
</dbReference>
<dbReference type="PANTHER" id="PTHR43847">
    <property type="entry name" value="BLL3993 PROTEIN"/>
    <property type="match status" value="1"/>
</dbReference>
<keyword evidence="3 5" id="KW-1133">Transmembrane helix</keyword>
<feature type="transmembrane region" description="Helical" evidence="5">
    <location>
        <begin position="49"/>
        <end position="68"/>
    </location>
</feature>
<feature type="transmembrane region" description="Helical" evidence="5">
    <location>
        <begin position="80"/>
        <end position="108"/>
    </location>
</feature>
<sequence>MGDSTKFLNTTDFIIFNIALGLLLFTELIIMFSSIKAGRLSSKKRSDSGTLLFILLAFFGSIFLAVIFRSRQISQTVQSWLLPYAFFYIGVLMILLGILIRVTAVLTLKQAFTLAVQTSKEQHLVQTGLYRIVRNPAYSGSIISLLGVTLAYRHILGAVLSLILCFICYSIRIHVEEKAMLNRFQQEFKSYCLQTKHRLFPGIY</sequence>
<dbReference type="Gene3D" id="1.20.120.1630">
    <property type="match status" value="1"/>
</dbReference>
<keyword evidence="6" id="KW-0808">Transferase</keyword>
<keyword evidence="7" id="KW-1185">Reference proteome</keyword>
<proteinExistence type="predicted"/>
<dbReference type="InterPro" id="IPR052527">
    <property type="entry name" value="Metal_cation-efflux_comp"/>
</dbReference>
<keyword evidence="6" id="KW-0489">Methyltransferase</keyword>
<keyword evidence="2 5" id="KW-0812">Transmembrane</keyword>
<evidence type="ECO:0000313" key="6">
    <source>
        <dbReference type="EMBL" id="PYG88876.1"/>
    </source>
</evidence>
<evidence type="ECO:0000313" key="7">
    <source>
        <dbReference type="Proteomes" id="UP000248132"/>
    </source>
</evidence>